<dbReference type="InterPro" id="IPR034139">
    <property type="entry name" value="TOPRIM_OLD"/>
</dbReference>
<name>A0ABU5JCJ4_9ACTN</name>
<evidence type="ECO:0000259" key="1">
    <source>
        <dbReference type="Pfam" id="PF20469"/>
    </source>
</evidence>
<evidence type="ECO:0000313" key="3">
    <source>
        <dbReference type="Proteomes" id="UP001290101"/>
    </source>
</evidence>
<comment type="caution">
    <text evidence="2">The sequence shown here is derived from an EMBL/GenBank/DDBJ whole genome shotgun (WGS) entry which is preliminary data.</text>
</comment>
<accession>A0ABU5JCJ4</accession>
<keyword evidence="2" id="KW-0255">Endonuclease</keyword>
<dbReference type="Pfam" id="PF20469">
    <property type="entry name" value="OLD-like_TOPRIM"/>
    <property type="match status" value="1"/>
</dbReference>
<keyword evidence="2" id="KW-0378">Hydrolase</keyword>
<dbReference type="CDD" id="cd01026">
    <property type="entry name" value="TOPRIM_OLD"/>
    <property type="match status" value="1"/>
</dbReference>
<reference evidence="2 3" key="1">
    <citation type="submission" date="2023-12" db="EMBL/GenBank/DDBJ databases">
        <title>Micromonospora sp. nov., isolated from Atacama Desert.</title>
        <authorList>
            <person name="Carro L."/>
            <person name="Golinska P."/>
            <person name="Klenk H.-P."/>
            <person name="Goodfellow M."/>
        </authorList>
    </citation>
    <scope>NUCLEOTIDE SEQUENCE [LARGE SCALE GENOMIC DNA]</scope>
    <source>
        <strain evidence="2 3">4G53</strain>
    </source>
</reference>
<sequence>MDLRTALDLVAGLDAATVVLVEGASDRCALQAVAERRGRSLDGVAIVPMGGATNVGHFLELFGPRGLDRRLAGLYDAAEEGYIRRGLERAGLGADLSRDRMADLGFQVCVADLEEELIRALGTGEVERVVEEAGDLRSLRLFQRQPAQQARPLPRQLHRFLGTRSGRKSHYAGLLAGALDPDRVPPALDRLLALV</sequence>
<protein>
    <submittedName>
        <fullName evidence="2">ATP-dependent endonuclease</fullName>
    </submittedName>
</protein>
<keyword evidence="3" id="KW-1185">Reference proteome</keyword>
<dbReference type="GO" id="GO:0004519">
    <property type="term" value="F:endonuclease activity"/>
    <property type="evidence" value="ECO:0007669"/>
    <property type="project" value="UniProtKB-KW"/>
</dbReference>
<gene>
    <name evidence="2" type="ORF">U2F25_12455</name>
</gene>
<evidence type="ECO:0000313" key="2">
    <source>
        <dbReference type="EMBL" id="MDZ5490268.1"/>
    </source>
</evidence>
<dbReference type="Proteomes" id="UP001290101">
    <property type="component" value="Unassembled WGS sequence"/>
</dbReference>
<dbReference type="EMBL" id="JAXOTQ010000013">
    <property type="protein sequence ID" value="MDZ5490268.1"/>
    <property type="molecule type" value="Genomic_DNA"/>
</dbReference>
<organism evidence="2 3">
    <name type="scientific">Micromonospora sicca</name>
    <dbReference type="NCBI Taxonomy" id="2202420"/>
    <lineage>
        <taxon>Bacteria</taxon>
        <taxon>Bacillati</taxon>
        <taxon>Actinomycetota</taxon>
        <taxon>Actinomycetes</taxon>
        <taxon>Micromonosporales</taxon>
        <taxon>Micromonosporaceae</taxon>
        <taxon>Micromonospora</taxon>
    </lineage>
</organism>
<proteinExistence type="predicted"/>
<keyword evidence="2" id="KW-0540">Nuclease</keyword>
<dbReference type="RefSeq" id="WP_322440465.1">
    <property type="nucleotide sequence ID" value="NZ_JAXOTQ010000013.1"/>
</dbReference>
<feature type="domain" description="OLD protein-like TOPRIM" evidence="1">
    <location>
        <begin position="15"/>
        <end position="63"/>
    </location>
</feature>